<keyword evidence="5 6" id="KW-0472">Membrane</keyword>
<evidence type="ECO:0000313" key="8">
    <source>
        <dbReference type="Proteomes" id="UP000593765"/>
    </source>
</evidence>
<organism evidence="7 8">
    <name type="scientific">Humisphaera borealis</name>
    <dbReference type="NCBI Taxonomy" id="2807512"/>
    <lineage>
        <taxon>Bacteria</taxon>
        <taxon>Pseudomonadati</taxon>
        <taxon>Planctomycetota</taxon>
        <taxon>Phycisphaerae</taxon>
        <taxon>Tepidisphaerales</taxon>
        <taxon>Tepidisphaeraceae</taxon>
        <taxon>Humisphaera</taxon>
    </lineage>
</organism>
<proteinExistence type="predicted"/>
<feature type="transmembrane region" description="Helical" evidence="6">
    <location>
        <begin position="167"/>
        <end position="186"/>
    </location>
</feature>
<feature type="transmembrane region" description="Helical" evidence="6">
    <location>
        <begin position="320"/>
        <end position="342"/>
    </location>
</feature>
<dbReference type="KEGG" id="hbs:IPV69_07930"/>
<protein>
    <submittedName>
        <fullName evidence="7">Uncharacterized protein</fullName>
    </submittedName>
</protein>
<feature type="transmembrane region" description="Helical" evidence="6">
    <location>
        <begin position="134"/>
        <end position="155"/>
    </location>
</feature>
<name>A0A7M2X0R3_9BACT</name>
<feature type="transmembrane region" description="Helical" evidence="6">
    <location>
        <begin position="192"/>
        <end position="213"/>
    </location>
</feature>
<evidence type="ECO:0000256" key="3">
    <source>
        <dbReference type="ARBA" id="ARBA00022692"/>
    </source>
</evidence>
<keyword evidence="8" id="KW-1185">Reference proteome</keyword>
<sequence>MEVTTVENQPVAGLTPEETSLWRFRGAIKVGSAIVEQGTFSLSTWLLQTFMVRWLADEADFGGFSIAFAWFLLAGAAHNALVIEPMMVYGGKRYAGQIRQYFGVLAGGSVCASVSMAVLLAGVGLGYATFGHPGVAAACWSLAGAAPFVFLLWLMRRTSYVTHRPHRSAIAGAGYLFAMVAGFVLLHQAGRFTVPMAVLVMAVASLGASIWLLRSEAVVWPAGANDSQTSQSLAISVRNDHWRFGRWMLLSGLAGMIASQWFFVVLPWFTDVGAGGALRALSNLFQPVVQAIIAFTGVLLPVLVRAVGTPRYVALVRKAMLVMVGGPLLAWLACGLLSSWLVRLVYSGRYLDDAPLLWLLGLQPAAAGFIAVVHAELCVADRPDRMFAASAASLAFTLTAGTALMYFGGMWGVTAATLGAMLLNALVAWYFVRTGPRLSSGAGHPDDGSRGETGI</sequence>
<dbReference type="Proteomes" id="UP000593765">
    <property type="component" value="Chromosome"/>
</dbReference>
<dbReference type="EMBL" id="CP063458">
    <property type="protein sequence ID" value="QOV91275.1"/>
    <property type="molecule type" value="Genomic_DNA"/>
</dbReference>
<gene>
    <name evidence="7" type="ORF">IPV69_07930</name>
</gene>
<reference evidence="7 8" key="1">
    <citation type="submission" date="2020-10" db="EMBL/GenBank/DDBJ databases">
        <title>Wide distribution of Phycisphaera-like planctomycetes from WD2101 soil group in peatlands and genome analysis of the first cultivated representative.</title>
        <authorList>
            <person name="Dedysh S.N."/>
            <person name="Beletsky A.V."/>
            <person name="Ivanova A."/>
            <person name="Kulichevskaya I.S."/>
            <person name="Suzina N.E."/>
            <person name="Philippov D.A."/>
            <person name="Rakitin A.L."/>
            <person name="Mardanov A.V."/>
            <person name="Ravin N.V."/>
        </authorList>
    </citation>
    <scope>NUCLEOTIDE SEQUENCE [LARGE SCALE GENOMIC DNA]</scope>
    <source>
        <strain evidence="7 8">M1803</strain>
    </source>
</reference>
<evidence type="ECO:0000256" key="2">
    <source>
        <dbReference type="ARBA" id="ARBA00022475"/>
    </source>
</evidence>
<keyword evidence="4 6" id="KW-1133">Transmembrane helix</keyword>
<keyword evidence="3 6" id="KW-0812">Transmembrane</keyword>
<feature type="transmembrane region" description="Helical" evidence="6">
    <location>
        <begin position="247"/>
        <end position="269"/>
    </location>
</feature>
<feature type="transmembrane region" description="Helical" evidence="6">
    <location>
        <begin position="387"/>
        <end position="407"/>
    </location>
</feature>
<evidence type="ECO:0000256" key="5">
    <source>
        <dbReference type="ARBA" id="ARBA00023136"/>
    </source>
</evidence>
<comment type="subcellular location">
    <subcellularLocation>
        <location evidence="1">Cell membrane</location>
        <topology evidence="1">Multi-pass membrane protein</topology>
    </subcellularLocation>
</comment>
<dbReference type="PANTHER" id="PTHR30250">
    <property type="entry name" value="PST FAMILY PREDICTED COLANIC ACID TRANSPORTER"/>
    <property type="match status" value="1"/>
</dbReference>
<keyword evidence="2" id="KW-1003">Cell membrane</keyword>
<feature type="transmembrane region" description="Helical" evidence="6">
    <location>
        <begin position="413"/>
        <end position="432"/>
    </location>
</feature>
<feature type="transmembrane region" description="Helical" evidence="6">
    <location>
        <begin position="289"/>
        <end position="308"/>
    </location>
</feature>
<accession>A0A7M2X0R3</accession>
<dbReference type="PANTHER" id="PTHR30250:SF11">
    <property type="entry name" value="O-ANTIGEN TRANSPORTER-RELATED"/>
    <property type="match status" value="1"/>
</dbReference>
<dbReference type="InterPro" id="IPR050833">
    <property type="entry name" value="Poly_Biosynth_Transport"/>
</dbReference>
<dbReference type="GO" id="GO:0005886">
    <property type="term" value="C:plasma membrane"/>
    <property type="evidence" value="ECO:0007669"/>
    <property type="project" value="UniProtKB-SubCell"/>
</dbReference>
<feature type="transmembrane region" description="Helical" evidence="6">
    <location>
        <begin position="354"/>
        <end position="375"/>
    </location>
</feature>
<evidence type="ECO:0000256" key="1">
    <source>
        <dbReference type="ARBA" id="ARBA00004651"/>
    </source>
</evidence>
<feature type="transmembrane region" description="Helical" evidence="6">
    <location>
        <begin position="102"/>
        <end position="128"/>
    </location>
</feature>
<evidence type="ECO:0000313" key="7">
    <source>
        <dbReference type="EMBL" id="QOV91275.1"/>
    </source>
</evidence>
<dbReference type="RefSeq" id="WP_206294481.1">
    <property type="nucleotide sequence ID" value="NZ_CP063458.1"/>
</dbReference>
<feature type="transmembrane region" description="Helical" evidence="6">
    <location>
        <begin position="61"/>
        <end position="81"/>
    </location>
</feature>
<evidence type="ECO:0000256" key="6">
    <source>
        <dbReference type="SAM" id="Phobius"/>
    </source>
</evidence>
<dbReference type="AlphaFoldDB" id="A0A7M2X0R3"/>
<evidence type="ECO:0000256" key="4">
    <source>
        <dbReference type="ARBA" id="ARBA00022989"/>
    </source>
</evidence>